<evidence type="ECO:0000313" key="7">
    <source>
        <dbReference type="EMBL" id="KGE03469.1"/>
    </source>
</evidence>
<dbReference type="PRINTS" id="PR00081">
    <property type="entry name" value="GDHRDH"/>
</dbReference>
<dbReference type="SUPFAM" id="SSF51735">
    <property type="entry name" value="NAD(P)-binding Rossmann-fold domains"/>
    <property type="match status" value="1"/>
</dbReference>
<keyword evidence="8" id="KW-1185">Reference proteome</keyword>
<dbReference type="AlphaFoldDB" id="A0A095WXV8"/>
<dbReference type="PANTHER" id="PTHR43180:SF28">
    <property type="entry name" value="NAD(P)-BINDING ROSSMANN-FOLD SUPERFAMILY PROTEIN"/>
    <property type="match status" value="1"/>
</dbReference>
<dbReference type="PANTHER" id="PTHR43180">
    <property type="entry name" value="3-OXOACYL-(ACYL-CARRIER-PROTEIN) REDUCTASE (AFU_ORTHOLOGUE AFUA_6G11210)"/>
    <property type="match status" value="1"/>
</dbReference>
<dbReference type="EC" id="1.1.1.100" evidence="7"/>
<keyword evidence="2 7" id="KW-0560">Oxidoreductase</keyword>
<dbReference type="Proteomes" id="UP000029640">
    <property type="component" value="Unassembled WGS sequence"/>
</dbReference>
<dbReference type="InterPro" id="IPR002347">
    <property type="entry name" value="SDR_fam"/>
</dbReference>
<keyword evidence="5" id="KW-0753">Steroid metabolism</keyword>
<name>A0A095WXV8_9GAMM</name>
<gene>
    <name evidence="7" type="ORF">HRUBRA_01848</name>
</gene>
<feature type="domain" description="Ketoreductase" evidence="6">
    <location>
        <begin position="6"/>
        <end position="204"/>
    </location>
</feature>
<dbReference type="InterPro" id="IPR057326">
    <property type="entry name" value="KR_dom"/>
</dbReference>
<dbReference type="PATRIC" id="fig|1265313.6.peg.1827"/>
<comment type="caution">
    <text evidence="7">The sequence shown here is derived from an EMBL/GenBank/DDBJ whole genome shotgun (WGS) entry which is preliminary data.</text>
</comment>
<dbReference type="RefSeq" id="WP_035513394.1">
    <property type="nucleotide sequence ID" value="NZ_KN234745.1"/>
</dbReference>
<dbReference type="Pfam" id="PF13561">
    <property type="entry name" value="adh_short_C2"/>
    <property type="match status" value="1"/>
</dbReference>
<dbReference type="GO" id="GO:0004316">
    <property type="term" value="F:3-oxoacyl-[acyl-carrier-protein] reductase (NADPH) activity"/>
    <property type="evidence" value="ECO:0007669"/>
    <property type="project" value="UniProtKB-EC"/>
</dbReference>
<evidence type="ECO:0000256" key="4">
    <source>
        <dbReference type="ARBA" id="ARBA00023098"/>
    </source>
</evidence>
<proteinExistence type="inferred from homology"/>
<dbReference type="FunFam" id="3.40.50.720:FF:000084">
    <property type="entry name" value="Short-chain dehydrogenase reductase"/>
    <property type="match status" value="1"/>
</dbReference>
<dbReference type="Gene3D" id="3.40.50.720">
    <property type="entry name" value="NAD(P)-binding Rossmann-like Domain"/>
    <property type="match status" value="1"/>
</dbReference>
<organism evidence="7 8">
    <name type="scientific">Pseudohaliea rubra DSM 19751</name>
    <dbReference type="NCBI Taxonomy" id="1265313"/>
    <lineage>
        <taxon>Bacteria</taxon>
        <taxon>Pseudomonadati</taxon>
        <taxon>Pseudomonadota</taxon>
        <taxon>Gammaproteobacteria</taxon>
        <taxon>Cellvibrionales</taxon>
        <taxon>Halieaceae</taxon>
        <taxon>Pseudohaliea</taxon>
    </lineage>
</organism>
<evidence type="ECO:0000259" key="6">
    <source>
        <dbReference type="SMART" id="SM00822"/>
    </source>
</evidence>
<dbReference type="eggNOG" id="COG1028">
    <property type="taxonomic scope" value="Bacteria"/>
</dbReference>
<comment type="similarity">
    <text evidence="1">Belongs to the short-chain dehydrogenases/reductases (SDR) family.</text>
</comment>
<reference evidence="7 8" key="1">
    <citation type="journal article" date="2014" name="Genome Announc.">
        <title>Genome Sequence of Gammaproteobacterial Pseudohaliea rubra Type Strain DSM 19751, Isolated from Coastal Seawater of the Mediterranean Sea.</title>
        <authorList>
            <person name="Spring S."/>
            <person name="Fiebig A."/>
            <person name="Riedel T."/>
            <person name="Goker M."/>
            <person name="Klenk H.P."/>
        </authorList>
    </citation>
    <scope>NUCLEOTIDE SEQUENCE [LARGE SCALE GENOMIC DNA]</scope>
    <source>
        <strain evidence="7 8">DSM 19751</strain>
    </source>
</reference>
<dbReference type="OrthoDB" id="6861885at2"/>
<evidence type="ECO:0000256" key="2">
    <source>
        <dbReference type="ARBA" id="ARBA00023002"/>
    </source>
</evidence>
<evidence type="ECO:0000256" key="5">
    <source>
        <dbReference type="ARBA" id="ARBA00023221"/>
    </source>
</evidence>
<dbReference type="SMART" id="SM00822">
    <property type="entry name" value="PKS_KR"/>
    <property type="match status" value="1"/>
</dbReference>
<dbReference type="STRING" id="1265313.HRUBRA_01848"/>
<accession>A0A095WXV8</accession>
<dbReference type="PRINTS" id="PR00080">
    <property type="entry name" value="SDRFAMILY"/>
</dbReference>
<protein>
    <submittedName>
        <fullName evidence="7">3-oxoacyl-[acyl-carrier protein] reductase</fullName>
        <ecNumber evidence="7">1.1.1.100</ecNumber>
    </submittedName>
</protein>
<evidence type="ECO:0000256" key="1">
    <source>
        <dbReference type="ARBA" id="ARBA00006484"/>
    </source>
</evidence>
<evidence type="ECO:0000313" key="8">
    <source>
        <dbReference type="Proteomes" id="UP000029640"/>
    </source>
</evidence>
<keyword evidence="4" id="KW-0443">Lipid metabolism</keyword>
<evidence type="ECO:0000256" key="3">
    <source>
        <dbReference type="ARBA" id="ARBA00023027"/>
    </source>
</evidence>
<dbReference type="GO" id="GO:0008202">
    <property type="term" value="P:steroid metabolic process"/>
    <property type="evidence" value="ECO:0007669"/>
    <property type="project" value="UniProtKB-KW"/>
</dbReference>
<dbReference type="EMBL" id="AUVB01000054">
    <property type="protein sequence ID" value="KGE03469.1"/>
    <property type="molecule type" value="Genomic_DNA"/>
</dbReference>
<keyword evidence="3" id="KW-0520">NAD</keyword>
<sequence length="279" mass="28385">MRLEGKTALITGGASGIGAAAAELFVREGAKVAIVDIQREAGEALAERLGAGAFYRDCDVTEESDLVAAVDATVERFGSLDALFHCAGIVGSVGPLATTPGKEWRFSIDVLLNGTFYAMKHAARVMVGQRSGSIITMASTAGILGGLGPHAYTAAKHGVVGLTKSVATELARSGVRVNTIAAASMATPMVANVLTGDPNDIAGAERALAEASPLQGRPGLAMDVANAALWLASDDSGYTTGHTLTTDAGITIGATAEGPAFAEYQPIIREAGRTGLDVD</sequence>
<dbReference type="InterPro" id="IPR036291">
    <property type="entry name" value="NAD(P)-bd_dom_sf"/>
</dbReference>
<dbReference type="HOGENOM" id="CLU_010194_1_0_6"/>